<dbReference type="Pfam" id="PF08719">
    <property type="entry name" value="NADAR"/>
    <property type="match status" value="1"/>
</dbReference>
<dbReference type="OrthoDB" id="67297at2"/>
<feature type="domain" description="NADAR" evidence="3">
    <location>
        <begin position="22"/>
        <end position="180"/>
    </location>
</feature>
<evidence type="ECO:0000259" key="3">
    <source>
        <dbReference type="Pfam" id="PF08719"/>
    </source>
</evidence>
<reference evidence="4 5" key="1">
    <citation type="submission" date="2019-08" db="EMBL/GenBank/DDBJ databases">
        <title>Lewinella sp. strain SSH13 Genome sequencing and assembly.</title>
        <authorList>
            <person name="Kim I."/>
        </authorList>
    </citation>
    <scope>NUCLEOTIDE SEQUENCE [LARGE SCALE GENOMIC DNA]</scope>
    <source>
        <strain evidence="4 5">SSH13</strain>
    </source>
</reference>
<evidence type="ECO:0000313" key="5">
    <source>
        <dbReference type="Proteomes" id="UP000321907"/>
    </source>
</evidence>
<dbReference type="CDD" id="cd15457">
    <property type="entry name" value="NADAR"/>
    <property type="match status" value="1"/>
</dbReference>
<sequence>MTYSNEWLLERLAQNRKLKYLYFWGHRVRPDGVITKSCLSQWYPAGFSYEGHSYATAEHWMMAGKARLFGDAEVLERILRTENPAVAKKLGREVRGFEVDVWKEHMRTIVAQGSCLKFSQNPELLAYLKTTGNEVLVEASPFDPHWGIGMSKDEAERVTPHDWKGTNWLGWCLMEARDELMHQV</sequence>
<comment type="catalytic activity">
    <reaction evidence="1">
        <text>5-amino-6-(5-phospho-D-ribosylamino)uracil + H2O = 5,6-diaminouracil + D-ribose 5-phosphate</text>
        <dbReference type="Rhea" id="RHEA:55020"/>
        <dbReference type="ChEBI" id="CHEBI:15377"/>
        <dbReference type="ChEBI" id="CHEBI:46252"/>
        <dbReference type="ChEBI" id="CHEBI:58453"/>
        <dbReference type="ChEBI" id="CHEBI:78346"/>
    </reaction>
</comment>
<comment type="caution">
    <text evidence="4">The sequence shown here is derived from an EMBL/GenBank/DDBJ whole genome shotgun (WGS) entry which is preliminary data.</text>
</comment>
<comment type="catalytic activity">
    <reaction evidence="2">
        <text>2,5-diamino-6-hydroxy-4-(5-phosphoribosylamino)-pyrimidine + H2O = 2,5,6-triamino-4-hydroxypyrimidine + D-ribose 5-phosphate</text>
        <dbReference type="Rhea" id="RHEA:23436"/>
        <dbReference type="ChEBI" id="CHEBI:15377"/>
        <dbReference type="ChEBI" id="CHEBI:58614"/>
        <dbReference type="ChEBI" id="CHEBI:78346"/>
        <dbReference type="ChEBI" id="CHEBI:137796"/>
    </reaction>
</comment>
<dbReference type="NCBIfam" id="TIGR02464">
    <property type="entry name" value="ribofla_fusion"/>
    <property type="match status" value="1"/>
</dbReference>
<evidence type="ECO:0000256" key="1">
    <source>
        <dbReference type="ARBA" id="ARBA00000022"/>
    </source>
</evidence>
<dbReference type="InterPro" id="IPR012816">
    <property type="entry name" value="NADAR"/>
</dbReference>
<name>A0A5C7FSX7_9BACT</name>
<proteinExistence type="predicted"/>
<dbReference type="Proteomes" id="UP000321907">
    <property type="component" value="Unassembled WGS sequence"/>
</dbReference>
<organism evidence="4 5">
    <name type="scientific">Neolewinella aurantiaca</name>
    <dbReference type="NCBI Taxonomy" id="2602767"/>
    <lineage>
        <taxon>Bacteria</taxon>
        <taxon>Pseudomonadati</taxon>
        <taxon>Bacteroidota</taxon>
        <taxon>Saprospiria</taxon>
        <taxon>Saprospirales</taxon>
        <taxon>Lewinellaceae</taxon>
        <taxon>Neolewinella</taxon>
    </lineage>
</organism>
<gene>
    <name evidence="4" type="ORF">FUA23_14390</name>
</gene>
<accession>A0A5C7FSX7</accession>
<dbReference type="SUPFAM" id="SSF143990">
    <property type="entry name" value="YbiA-like"/>
    <property type="match status" value="1"/>
</dbReference>
<dbReference type="AlphaFoldDB" id="A0A5C7FSX7"/>
<evidence type="ECO:0000256" key="2">
    <source>
        <dbReference type="ARBA" id="ARBA00000751"/>
    </source>
</evidence>
<dbReference type="EMBL" id="VOXD01000022">
    <property type="protein sequence ID" value="TXF88471.1"/>
    <property type="molecule type" value="Genomic_DNA"/>
</dbReference>
<keyword evidence="5" id="KW-1185">Reference proteome</keyword>
<dbReference type="InterPro" id="IPR037238">
    <property type="entry name" value="YbiA-like_sf"/>
</dbReference>
<evidence type="ECO:0000313" key="4">
    <source>
        <dbReference type="EMBL" id="TXF88471.1"/>
    </source>
</evidence>
<dbReference type="RefSeq" id="WP_147931453.1">
    <property type="nucleotide sequence ID" value="NZ_VOXD01000022.1"/>
</dbReference>
<dbReference type="Gene3D" id="1.10.357.40">
    <property type="entry name" value="YbiA-like"/>
    <property type="match status" value="1"/>
</dbReference>
<protein>
    <submittedName>
        <fullName evidence="4">NADAR family protein</fullName>
    </submittedName>
</protein>